<dbReference type="InterPro" id="IPR043725">
    <property type="entry name" value="DUF5667"/>
</dbReference>
<feature type="compositionally biased region" description="Basic and acidic residues" evidence="3">
    <location>
        <begin position="312"/>
        <end position="321"/>
    </location>
</feature>
<proteinExistence type="predicted"/>
<feature type="region of interest" description="Disordered" evidence="3">
    <location>
        <begin position="201"/>
        <end position="220"/>
    </location>
</feature>
<dbReference type="PANTHER" id="PTHR38439:SF3">
    <property type="entry name" value="COPPER-RESISTANT CUPROPROTEIN COPI"/>
    <property type="match status" value="1"/>
</dbReference>
<dbReference type="AlphaFoldDB" id="A0A1F5BTG6"/>
<evidence type="ECO:0000259" key="4">
    <source>
        <dbReference type="Pfam" id="PF13473"/>
    </source>
</evidence>
<accession>A0A1F5BTG6</accession>
<evidence type="ECO:0000259" key="5">
    <source>
        <dbReference type="Pfam" id="PF18915"/>
    </source>
</evidence>
<dbReference type="GO" id="GO:0046872">
    <property type="term" value="F:metal ion binding"/>
    <property type="evidence" value="ECO:0007669"/>
    <property type="project" value="UniProtKB-KW"/>
</dbReference>
<dbReference type="PANTHER" id="PTHR38439">
    <property type="entry name" value="AURACYANIN-B"/>
    <property type="match status" value="1"/>
</dbReference>
<dbReference type="InterPro" id="IPR033138">
    <property type="entry name" value="Cu_oxidase_CS"/>
</dbReference>
<feature type="compositionally biased region" description="Acidic residues" evidence="3">
    <location>
        <begin position="208"/>
        <end position="218"/>
    </location>
</feature>
<feature type="domain" description="EfeO-type cupredoxin-like" evidence="4">
    <location>
        <begin position="357"/>
        <end position="445"/>
    </location>
</feature>
<dbReference type="SUPFAM" id="SSF49503">
    <property type="entry name" value="Cupredoxins"/>
    <property type="match status" value="1"/>
</dbReference>
<dbReference type="STRING" id="1797298.A2988_00250"/>
<dbReference type="PROSITE" id="PS00079">
    <property type="entry name" value="MULTICOPPER_OXIDASE1"/>
    <property type="match status" value="1"/>
</dbReference>
<organism evidence="6 7">
    <name type="scientific">Candidatus Azambacteria bacterium RIFCSPLOWO2_01_FULL_46_25</name>
    <dbReference type="NCBI Taxonomy" id="1797298"/>
    <lineage>
        <taxon>Bacteria</taxon>
        <taxon>Candidatus Azamiibacteriota</taxon>
    </lineage>
</organism>
<feature type="domain" description="DUF5667" evidence="5">
    <location>
        <begin position="48"/>
        <end position="119"/>
    </location>
</feature>
<dbReference type="EMBL" id="MEYS01000002">
    <property type="protein sequence ID" value="OGD33911.1"/>
    <property type="molecule type" value="Genomic_DNA"/>
</dbReference>
<evidence type="ECO:0000256" key="3">
    <source>
        <dbReference type="SAM" id="MobiDB-lite"/>
    </source>
</evidence>
<evidence type="ECO:0000256" key="2">
    <source>
        <dbReference type="ARBA" id="ARBA00023008"/>
    </source>
</evidence>
<comment type="caution">
    <text evidence="6">The sequence shown here is derived from an EMBL/GenBank/DDBJ whole genome shotgun (WGS) entry which is preliminary data.</text>
</comment>
<dbReference type="Pfam" id="PF18915">
    <property type="entry name" value="DUF5667"/>
    <property type="match status" value="1"/>
</dbReference>
<gene>
    <name evidence="6" type="ORF">A2988_00250</name>
</gene>
<evidence type="ECO:0000313" key="6">
    <source>
        <dbReference type="EMBL" id="OGD33911.1"/>
    </source>
</evidence>
<dbReference type="Proteomes" id="UP000176650">
    <property type="component" value="Unassembled WGS sequence"/>
</dbReference>
<dbReference type="Gene3D" id="2.60.40.420">
    <property type="entry name" value="Cupredoxins - blue copper proteins"/>
    <property type="match status" value="1"/>
</dbReference>
<protein>
    <submittedName>
        <fullName evidence="6">Uncharacterized protein</fullName>
    </submittedName>
</protein>
<dbReference type="InterPro" id="IPR008972">
    <property type="entry name" value="Cupredoxin"/>
</dbReference>
<dbReference type="Pfam" id="PF13473">
    <property type="entry name" value="Cupredoxin_1"/>
    <property type="match status" value="1"/>
</dbReference>
<reference evidence="6 7" key="1">
    <citation type="journal article" date="2016" name="Nat. Commun.">
        <title>Thousands of microbial genomes shed light on interconnected biogeochemical processes in an aquifer system.</title>
        <authorList>
            <person name="Anantharaman K."/>
            <person name="Brown C.T."/>
            <person name="Hug L.A."/>
            <person name="Sharon I."/>
            <person name="Castelle C.J."/>
            <person name="Probst A.J."/>
            <person name="Thomas B.C."/>
            <person name="Singh A."/>
            <person name="Wilkins M.J."/>
            <person name="Karaoz U."/>
            <person name="Brodie E.L."/>
            <person name="Williams K.H."/>
            <person name="Hubbard S.S."/>
            <person name="Banfield J.F."/>
        </authorList>
    </citation>
    <scope>NUCLEOTIDE SEQUENCE [LARGE SCALE GENOMIC DNA]</scope>
</reference>
<dbReference type="InterPro" id="IPR028096">
    <property type="entry name" value="EfeO_Cupredoxin"/>
</dbReference>
<evidence type="ECO:0000256" key="1">
    <source>
        <dbReference type="ARBA" id="ARBA00022723"/>
    </source>
</evidence>
<keyword evidence="1" id="KW-0479">Metal-binding</keyword>
<feature type="region of interest" description="Disordered" evidence="3">
    <location>
        <begin position="299"/>
        <end position="321"/>
    </location>
</feature>
<name>A0A1F5BTG6_9BACT</name>
<evidence type="ECO:0000313" key="7">
    <source>
        <dbReference type="Proteomes" id="UP000176650"/>
    </source>
</evidence>
<keyword evidence="2" id="KW-0186">Copper</keyword>
<dbReference type="InterPro" id="IPR050845">
    <property type="entry name" value="Cu-binding_ET"/>
</dbReference>
<sequence>MHMVYWQERTFISNNLIMRIIKSIAIATLFVPLLVFGQGPSTILPNAGLTPDSAWYFFDKLGEAMRDLFTFNKEAKARLQIVFAAERIAEIKVLLEAKGVAAPGLAVAEGRLQEHLTRAAGVLDAEKAKGKDVRALAKSLNEDFDASKSALEDVFKEKKRVLEQQEKEVKAKIVAAREINDTAQVAALETQLAALKAEKKELEKKEDEQESAFEDDEEKLERTMEKKDEAEKMISEAEAKKQEFTDEAAAKGFALPADAFKQFDQHLAQAKELFAKENYKGAALQARQAKKALEQEGDALERLSDEKEEAEEAKGAEDVERDIQKEIQERESELMKKQEEPAHDMGNMMPGEMMAETIMNVNGQNFSFAPSEIRVKKGEKVKVNFANAGGWPHDFVIDELNVRTPQVTVGESASVEFIADKAGTFEYYCSVGQHRQNGMKGKLIVSE</sequence>